<dbReference type="Pfam" id="PF20009">
    <property type="entry name" value="GEVED"/>
    <property type="match status" value="1"/>
</dbReference>
<feature type="domain" description="DUF7507" evidence="8">
    <location>
        <begin position="664"/>
        <end position="747"/>
    </location>
</feature>
<dbReference type="RefSeq" id="WP_192025567.1">
    <property type="nucleotide sequence ID" value="NZ_JACYTN010000009.1"/>
</dbReference>
<evidence type="ECO:0000313" key="9">
    <source>
        <dbReference type="EMBL" id="MBD8499220.1"/>
    </source>
</evidence>
<sequence>MPATITGIVFNDLNHNGVFNPGEPGIPNVFVVLFSNTGGTCASTITDANGNYSFTITTAGTYTVYESVADPGLTCPPATFTQPSGFTVSNGPRKLTIVVTAAQVTGNAVIANENFSHDTTDNPLFCTTTMVQFSGRPTEWFNINLVTGAAISQGIVNPALEINAIGYNPLDNYIYGYEQTTNHIVRVDRSGNVTILSPLPPGLPADGYNNGTFDLNGFLYIYINDGTKFYVIDLRPNSATYLKLVSPASGYQEQFGNFGVVLTRTATISDWVFRPADGNLYGILPTGPVQRIVPTTGAVTSLTTTPLVTTTSFGALAIDATGTIYAIANNNGGVYRYIISGNTATSTRFSTTVITQFNDATLCPFATVGVDFGDAPDTAAGNAPNDYSTLLGNNGPRHQTTNALFLGTQITTELDALQNPTATGDDIPKGIQDDALTVPLPVLAQDATSYSLNVRVTNNTGIAANLYGWVDFNANGIFEGNEASFVQIVPSLAGTQTIPIAFTVPVGVVLIPGQTFVRLRLTTDNLVNQNASPAAEDTRSLGPASDGEVEDYILEVASPGILLLSKIASQQTALPGDIVLYTFKVTNPNSFALTNVRIEDSTLGLIDILSSLPAAATVTLNAQFIVPPNTPAGTVINNVATGTSDQTPPTNDTTQFNVLPTFNLAVTKTADRISVAPGDTVTYTLTVTNTSNAPITNVTVKDDLIGFTQVIPSLGIGETQTFMAPFLVPIGTAAGTVFTNLTTATSNETPPTSDTATIVVTPIPNVFIVKTVSPQIAAPGDTVTYTLTASNAGNETLTNVRIVDPTLGIDQTFDTVEPGDSVVLTIPFDIPITAVQGDTIVNVATVTTNQTGPSQADAVVAVLGQPGIVLIKTVSPAEAAIGSTVTYTFEVTNTGNTALSNVLLTDPLLGLSQTIGTIAVGDSQTITFPFVVPSSATSPFNNIATVTGSFDSQTVQDSDDASLVVLQPDFIVSKAVDQTQANPGDTVNFTLTITNTGTLALTNVVVSDPLLLINNTIASLAPGASVTKTIPFVIPSTAAGGSSITNVVTVTPTETPPKEATTTVTVNNTALIDITKTPDRDNALPGELITYTITVTNTGNVDLTNVNVRDPLLGLNTVIPTLAIGQSQSFTPTFTVPADAAIGTVIINTSLAVSDQTDSVTATAKVLVNPLPPILTVVKTADRLTAAPGETVTYSITVSNLGTVVLTNVLLTDETLGINQELGTLNPGQSQTLPFQFTIPANAANGSVIVNTAVVVSDQTNPEEGTTTVTVDPSPSLQITKTIDPLQAAPRQTVIATIVVQNTGNVSLTNVVITDPTLNFSSILLSLPAGSSISIPIPFEIPNVPAGTVLTNTATATSNETGPSSSTASLTVLPALQLSLVKRVEPSVASPGETVTFTFEIRNITGIPLTNVRFVDDFLGIDKTVDFLPADFFIILSRTFTIPADAVGGTVLTNTAILSSDQTEPISAAAEVTVASIPRLDISKTVFPPIALPGQTVFFQAQGVNTGNVPLSNIRYSDPLLGLNGTVLFQDIGAAVTLIIPFVVPPTAVPGETIVNTAFVDSAQTGPLSTSVAVRVAEFPITVTKKSDAEKIYVGDKVKFRITVTNTGSIAANNVILTDLLQKGTKLVPKSVKVDRHCTPDANPEKGILLGTIAPGQSVHVSFEVKQVCLPPIDKVRNFASVSFQLGSLPRRFTVDSNTVIVKVEEHHE</sequence>
<dbReference type="InterPro" id="IPR045474">
    <property type="entry name" value="GEVED"/>
</dbReference>
<dbReference type="PANTHER" id="PTHR34819:SF3">
    <property type="entry name" value="CELL SURFACE PROTEIN"/>
    <property type="match status" value="1"/>
</dbReference>
<dbReference type="InterPro" id="IPR001434">
    <property type="entry name" value="OmcB-like_DUF11"/>
</dbReference>
<evidence type="ECO:0000259" key="8">
    <source>
        <dbReference type="Pfam" id="PF24346"/>
    </source>
</evidence>
<dbReference type="Proteomes" id="UP000634529">
    <property type="component" value="Unassembled WGS sequence"/>
</dbReference>
<keyword evidence="10" id="KW-1185">Reference proteome</keyword>
<evidence type="ECO:0000259" key="4">
    <source>
        <dbReference type="Pfam" id="PF01345"/>
    </source>
</evidence>
<feature type="domain" description="DUF7507" evidence="8">
    <location>
        <begin position="1173"/>
        <end position="1261"/>
    </location>
</feature>
<gene>
    <name evidence="9" type="ORF">IFO66_13055</name>
</gene>
<dbReference type="Gene3D" id="2.60.40.10">
    <property type="entry name" value="Immunoglobulins"/>
    <property type="match status" value="5"/>
</dbReference>
<keyword evidence="3" id="KW-0732">Signal</keyword>
<feature type="domain" description="DUF7507" evidence="8">
    <location>
        <begin position="764"/>
        <end position="851"/>
    </location>
</feature>
<dbReference type="EMBL" id="JACYTN010000009">
    <property type="protein sequence ID" value="MBD8499220.1"/>
    <property type="molecule type" value="Genomic_DNA"/>
</dbReference>
<dbReference type="NCBIfam" id="TIGR01451">
    <property type="entry name" value="B_ant_repeat"/>
    <property type="match status" value="10"/>
</dbReference>
<feature type="domain" description="DUF7507" evidence="8">
    <location>
        <begin position="1072"/>
        <end position="1158"/>
    </location>
</feature>
<comment type="subcellular location">
    <subcellularLocation>
        <location evidence="1">Secreted</location>
    </subcellularLocation>
</comment>
<evidence type="ECO:0000256" key="1">
    <source>
        <dbReference type="ARBA" id="ARBA00004613"/>
    </source>
</evidence>
<evidence type="ECO:0000259" key="5">
    <source>
        <dbReference type="Pfam" id="PF17210"/>
    </source>
</evidence>
<dbReference type="InterPro" id="IPR033764">
    <property type="entry name" value="Sdr_B"/>
</dbReference>
<evidence type="ECO:0000313" key="10">
    <source>
        <dbReference type="Proteomes" id="UP000634529"/>
    </source>
</evidence>
<evidence type="ECO:0000259" key="6">
    <source>
        <dbReference type="Pfam" id="PF20009"/>
    </source>
</evidence>
<keyword evidence="2" id="KW-0964">Secreted</keyword>
<feature type="domain" description="SD-repeat containing protein B" evidence="5">
    <location>
        <begin position="4"/>
        <end position="73"/>
    </location>
</feature>
<reference evidence="9 10" key="1">
    <citation type="submission" date="2020-09" db="EMBL/GenBank/DDBJ databases">
        <title>Paenibacillus sp. CAU 1523 isolated from sand of Haeundae Beach.</title>
        <authorList>
            <person name="Kim W."/>
        </authorList>
    </citation>
    <scope>NUCLEOTIDE SEQUENCE [LARGE SCALE GENOMIC DNA]</scope>
    <source>
        <strain evidence="9 10">CAU 1523</strain>
    </source>
</reference>
<dbReference type="Pfam" id="PF24346">
    <property type="entry name" value="DUF7507"/>
    <property type="match status" value="7"/>
</dbReference>
<evidence type="ECO:0000256" key="2">
    <source>
        <dbReference type="ARBA" id="ARBA00022525"/>
    </source>
</evidence>
<dbReference type="Pfam" id="PF21959">
    <property type="entry name" value="DUF6923"/>
    <property type="match status" value="1"/>
</dbReference>
<comment type="caution">
    <text evidence="9">The sequence shown here is derived from an EMBL/GenBank/DDBJ whole genome shotgun (WGS) entry which is preliminary data.</text>
</comment>
<feature type="domain" description="DUF6923" evidence="7">
    <location>
        <begin position="159"/>
        <end position="364"/>
    </location>
</feature>
<evidence type="ECO:0000259" key="7">
    <source>
        <dbReference type="Pfam" id="PF21959"/>
    </source>
</evidence>
<dbReference type="InterPro" id="IPR055354">
    <property type="entry name" value="DUF7507"/>
</dbReference>
<feature type="domain" description="DUF7507" evidence="8">
    <location>
        <begin position="1274"/>
        <end position="1360"/>
    </location>
</feature>
<dbReference type="InterPro" id="IPR013783">
    <property type="entry name" value="Ig-like_fold"/>
</dbReference>
<feature type="domain" description="DUF7507" evidence="8">
    <location>
        <begin position="968"/>
        <end position="1056"/>
    </location>
</feature>
<dbReference type="PANTHER" id="PTHR34819">
    <property type="entry name" value="LARGE CYSTEINE-RICH PERIPLASMIC PROTEIN OMCB"/>
    <property type="match status" value="1"/>
</dbReference>
<dbReference type="Gene3D" id="2.60.40.740">
    <property type="match status" value="2"/>
</dbReference>
<accession>A0ABR9B188</accession>
<dbReference type="InterPro" id="IPR054215">
    <property type="entry name" value="DUF6923"/>
</dbReference>
<dbReference type="Pfam" id="PF01345">
    <property type="entry name" value="DUF11"/>
    <property type="match status" value="1"/>
</dbReference>
<feature type="domain" description="GEVED" evidence="6">
    <location>
        <begin position="465"/>
        <end position="554"/>
    </location>
</feature>
<evidence type="ECO:0000256" key="3">
    <source>
        <dbReference type="ARBA" id="ARBA00022729"/>
    </source>
</evidence>
<feature type="domain" description="DUF11" evidence="4">
    <location>
        <begin position="1581"/>
        <end position="1683"/>
    </location>
</feature>
<dbReference type="InterPro" id="IPR051172">
    <property type="entry name" value="Chlamydia_OmcB"/>
</dbReference>
<protein>
    <submittedName>
        <fullName evidence="9">DUF11 domain-containing protein</fullName>
    </submittedName>
</protein>
<dbReference type="InterPro" id="IPR047589">
    <property type="entry name" value="DUF11_rpt"/>
</dbReference>
<dbReference type="SUPFAM" id="SSF117074">
    <property type="entry name" value="Hypothetical protein PA1324"/>
    <property type="match status" value="1"/>
</dbReference>
<name>A0ABR9B188_9BACL</name>
<organism evidence="9 10">
    <name type="scientific">Paenibacillus arenosi</name>
    <dbReference type="NCBI Taxonomy" id="2774142"/>
    <lineage>
        <taxon>Bacteria</taxon>
        <taxon>Bacillati</taxon>
        <taxon>Bacillota</taxon>
        <taxon>Bacilli</taxon>
        <taxon>Bacillales</taxon>
        <taxon>Paenibacillaceae</taxon>
        <taxon>Paenibacillus</taxon>
    </lineage>
</organism>
<feature type="domain" description="DUF7507" evidence="8">
    <location>
        <begin position="865"/>
        <end position="955"/>
    </location>
</feature>
<dbReference type="Pfam" id="PF17210">
    <property type="entry name" value="SdrD_B"/>
    <property type="match status" value="1"/>
</dbReference>
<proteinExistence type="predicted"/>
<dbReference type="Gene3D" id="2.115.10.10">
    <property type="entry name" value="Tachylectin 2"/>
    <property type="match status" value="1"/>
</dbReference>
<dbReference type="SUPFAM" id="SSF63825">
    <property type="entry name" value="YWTD domain"/>
    <property type="match status" value="1"/>
</dbReference>